<name>A0A316FQL1_9GAMM</name>
<keyword evidence="1" id="KW-0560">Oxidoreductase</keyword>
<dbReference type="GO" id="GO:0019441">
    <property type="term" value="P:L-tryptophan catabolic process to kynurenine"/>
    <property type="evidence" value="ECO:0007669"/>
    <property type="project" value="UniProtKB-UniRule"/>
</dbReference>
<feature type="binding site" description="axial binding residue" evidence="1">
    <location>
        <position position="300"/>
    </location>
    <ligand>
        <name>heme</name>
        <dbReference type="ChEBI" id="CHEBI:30413"/>
    </ligand>
    <ligandPart>
        <name>Fe</name>
        <dbReference type="ChEBI" id="CHEBI:18248"/>
    </ligandPart>
</feature>
<dbReference type="Gene3D" id="1.10.287.3810">
    <property type="match status" value="1"/>
</dbReference>
<keyword evidence="3" id="KW-1185">Reference proteome</keyword>
<dbReference type="PANTHER" id="PTHR10138">
    <property type="entry name" value="TRYPTOPHAN 2,3-DIOXYGENASE"/>
    <property type="match status" value="1"/>
</dbReference>
<dbReference type="AlphaFoldDB" id="A0A316FQL1"/>
<gene>
    <name evidence="1" type="primary">kynA</name>
    <name evidence="2" type="ORF">C8D97_10792</name>
</gene>
<dbReference type="RefSeq" id="WP_245411432.1">
    <property type="nucleotide sequence ID" value="NZ_QGGU01000007.1"/>
</dbReference>
<comment type="pathway">
    <text evidence="1">Amino-acid degradation; L-tryptophan degradation via kynurenine pathway; L-kynurenine from L-tryptophan: step 1/2.</text>
</comment>
<comment type="similarity">
    <text evidence="1">Belongs to the tryptophan 2,3-dioxygenase family.</text>
</comment>
<dbReference type="EC" id="1.13.11.11" evidence="1"/>
<feature type="binding site" evidence="1">
    <location>
        <begin position="43"/>
        <end position="47"/>
    </location>
    <ligand>
        <name>substrate</name>
    </ligand>
</feature>
<comment type="catalytic activity">
    <reaction evidence="1">
        <text>L-tryptophan + O2 = N-formyl-L-kynurenine</text>
        <dbReference type="Rhea" id="RHEA:24536"/>
        <dbReference type="ChEBI" id="CHEBI:15379"/>
        <dbReference type="ChEBI" id="CHEBI:57912"/>
        <dbReference type="ChEBI" id="CHEBI:58629"/>
        <dbReference type="EC" id="1.13.11.11"/>
    </reaction>
</comment>
<keyword evidence="1" id="KW-0349">Heme</keyword>
<evidence type="ECO:0000313" key="3">
    <source>
        <dbReference type="Proteomes" id="UP000245790"/>
    </source>
</evidence>
<dbReference type="GO" id="GO:0020037">
    <property type="term" value="F:heme binding"/>
    <property type="evidence" value="ECO:0007669"/>
    <property type="project" value="UniProtKB-UniRule"/>
</dbReference>
<dbReference type="HAMAP" id="MF_01972">
    <property type="entry name" value="T23O"/>
    <property type="match status" value="1"/>
</dbReference>
<dbReference type="GO" id="GO:0046872">
    <property type="term" value="F:metal ion binding"/>
    <property type="evidence" value="ECO:0007669"/>
    <property type="project" value="UniProtKB-KW"/>
</dbReference>
<reference evidence="2 3" key="1">
    <citation type="submission" date="2018-05" db="EMBL/GenBank/DDBJ databases">
        <title>Genomic Encyclopedia of Type Strains, Phase IV (KMG-IV): sequencing the most valuable type-strain genomes for metagenomic binning, comparative biology and taxonomic classification.</title>
        <authorList>
            <person name="Goeker M."/>
        </authorList>
    </citation>
    <scope>NUCLEOTIDE SEQUENCE [LARGE SCALE GENOMIC DNA]</scope>
    <source>
        <strain evidence="2 3">DSM 25350</strain>
    </source>
</reference>
<feature type="binding site" evidence="1">
    <location>
        <position position="114"/>
    </location>
    <ligand>
        <name>substrate</name>
    </ligand>
</feature>
<dbReference type="InterPro" id="IPR037217">
    <property type="entry name" value="Trp/Indoleamine_2_3_dOase-like"/>
</dbReference>
<dbReference type="InterPro" id="IPR004981">
    <property type="entry name" value="Trp_2_3_dOase"/>
</dbReference>
<dbReference type="GO" id="GO:0019442">
    <property type="term" value="P:L-tryptophan catabolic process to acetyl-CoA"/>
    <property type="evidence" value="ECO:0007669"/>
    <property type="project" value="TreeGrafter"/>
</dbReference>
<evidence type="ECO:0000256" key="1">
    <source>
        <dbReference type="HAMAP-Rule" id="MF_01972"/>
    </source>
</evidence>
<comment type="caution">
    <text evidence="2">The sequence shown here is derived from an EMBL/GenBank/DDBJ whole genome shotgun (WGS) entry which is preliminary data.</text>
</comment>
<dbReference type="Proteomes" id="UP000245790">
    <property type="component" value="Unassembled WGS sequence"/>
</dbReference>
<keyword evidence="1" id="KW-0479">Metal-binding</keyword>
<keyword evidence="1" id="KW-0408">Iron</keyword>
<sequence length="368" mass="43899">MCAMQRNTTPCYYSDYLQLDKLLDSQHPESPKYGEEAHEEMLFIIVHQAYELWFKQILHEMNAIYGEFNQKHIPEQSLGRIVSRLERIESIQKLLIDQIRIMETMTPLDFLDFRDYLVPASGFQSIQFKEIEILLGLKSKYRINFDQASFYQRLNEKDRNHLQSLEQQPSLFDCVEKWLERIPFFEFGEFQFWKAYGEAVDKMLNSDEEIIINNEYLSDKDKEFQLKDLKTTRASFDALLDEEKYLELKKEDKFRFSQKAMLGAVFINLYRDEPMFQLPFRLLMTLTEIDEHFTTWRYRHVIMVQRMLGSKIGTGGSSGSDYLRQTTENNRFFKDLFSLSTFLLPRSALPELPDALKKALNFYFHPER</sequence>
<feature type="binding site" evidence="1">
    <location>
        <position position="314"/>
    </location>
    <ligand>
        <name>substrate</name>
    </ligand>
</feature>
<dbReference type="PANTHER" id="PTHR10138:SF0">
    <property type="entry name" value="TRYPTOPHAN 2,3-DIOXYGENASE"/>
    <property type="match status" value="1"/>
</dbReference>
<dbReference type="GO" id="GO:0004833">
    <property type="term" value="F:L-tryptophan 2,3-dioxygenase activity"/>
    <property type="evidence" value="ECO:0007669"/>
    <property type="project" value="UniProtKB-UniRule"/>
</dbReference>
<organism evidence="2 3">
    <name type="scientific">Pleionea mediterranea</name>
    <dbReference type="NCBI Taxonomy" id="523701"/>
    <lineage>
        <taxon>Bacteria</taxon>
        <taxon>Pseudomonadati</taxon>
        <taxon>Pseudomonadota</taxon>
        <taxon>Gammaproteobacteria</taxon>
        <taxon>Oceanospirillales</taxon>
        <taxon>Pleioneaceae</taxon>
        <taxon>Pleionea</taxon>
    </lineage>
</organism>
<comment type="cofactor">
    <cofactor evidence="1">
        <name>heme</name>
        <dbReference type="ChEBI" id="CHEBI:30413"/>
    </cofactor>
    <text evidence="1">Binds 1 heme group per subunit.</text>
</comment>
<keyword evidence="1 2" id="KW-0223">Dioxygenase</keyword>
<accession>A0A316FQL1</accession>
<dbReference type="EMBL" id="QGGU01000007">
    <property type="protein sequence ID" value="PWK49930.1"/>
    <property type="molecule type" value="Genomic_DNA"/>
</dbReference>
<dbReference type="Gene3D" id="1.20.58.480">
    <property type="match status" value="1"/>
</dbReference>
<proteinExistence type="inferred from homology"/>
<protein>
    <recommendedName>
        <fullName evidence="1">Tryptophan 2,3-dioxygenase</fullName>
        <shortName evidence="1">TDO</shortName>
        <ecNumber evidence="1">1.13.11.11</ecNumber>
    </recommendedName>
    <alternativeName>
        <fullName evidence="1">Tryptamin 2,3-dioxygenase</fullName>
    </alternativeName>
    <alternativeName>
        <fullName evidence="1">Tryptophan oxygenase</fullName>
        <shortName evidence="1">TO</shortName>
        <shortName evidence="1">TRPO</shortName>
    </alternativeName>
    <alternativeName>
        <fullName evidence="1">Tryptophan pyrrolase</fullName>
    </alternativeName>
    <alternativeName>
        <fullName evidence="1">Tryptophanase</fullName>
    </alternativeName>
</protein>
<keyword evidence="1" id="KW-0823">Tryptophan catabolism</keyword>
<dbReference type="UniPathway" id="UPA00333">
    <property type="reaction ID" value="UER00453"/>
</dbReference>
<evidence type="ECO:0000313" key="2">
    <source>
        <dbReference type="EMBL" id="PWK49930.1"/>
    </source>
</evidence>
<comment type="function">
    <text evidence="1">Heme-dependent dioxygenase that catalyzes the oxidative cleavage of the L-tryptophan (L-Trp) pyrrole ring and converts L-tryptophan to N-formyl-L-kynurenine. Catalyzes the oxidative cleavage of the indole moiety.</text>
</comment>
<comment type="caution">
    <text evidence="1">Lacks conserved residue(s) required for the propagation of feature annotation.</text>
</comment>
<comment type="subunit">
    <text evidence="1">Homotetramer.</text>
</comment>
<dbReference type="SUPFAM" id="SSF140959">
    <property type="entry name" value="Indolic compounds 2,3-dioxygenase-like"/>
    <property type="match status" value="1"/>
</dbReference>
<dbReference type="Pfam" id="PF03301">
    <property type="entry name" value="Trp_dioxygenase"/>
    <property type="match status" value="1"/>
</dbReference>